<feature type="domain" description="DNA ligase D 3'-phosphoesterase" evidence="2">
    <location>
        <begin position="118"/>
        <end position="265"/>
    </location>
</feature>
<feature type="region of interest" description="Disordered" evidence="1">
    <location>
        <begin position="279"/>
        <end position="313"/>
    </location>
</feature>
<keyword evidence="4" id="KW-1185">Reference proteome</keyword>
<proteinExistence type="predicted"/>
<evidence type="ECO:0000256" key="1">
    <source>
        <dbReference type="SAM" id="MobiDB-lite"/>
    </source>
</evidence>
<organism evidence="3 4">
    <name type="scientific">Coniochaeta pulveracea</name>
    <dbReference type="NCBI Taxonomy" id="177199"/>
    <lineage>
        <taxon>Eukaryota</taxon>
        <taxon>Fungi</taxon>
        <taxon>Dikarya</taxon>
        <taxon>Ascomycota</taxon>
        <taxon>Pezizomycotina</taxon>
        <taxon>Sordariomycetes</taxon>
        <taxon>Sordariomycetidae</taxon>
        <taxon>Coniochaetales</taxon>
        <taxon>Coniochaetaceae</taxon>
        <taxon>Coniochaeta</taxon>
    </lineage>
</organism>
<feature type="compositionally biased region" description="Low complexity" evidence="1">
    <location>
        <begin position="42"/>
        <end position="52"/>
    </location>
</feature>
<gene>
    <name evidence="3" type="ORF">DL546_004559</name>
</gene>
<evidence type="ECO:0000259" key="2">
    <source>
        <dbReference type="Pfam" id="PF13298"/>
    </source>
</evidence>
<dbReference type="EMBL" id="QVQW01000029">
    <property type="protein sequence ID" value="RKU44579.1"/>
    <property type="molecule type" value="Genomic_DNA"/>
</dbReference>
<accession>A0A420Y9L7</accession>
<dbReference type="PANTHER" id="PTHR39465:SF1">
    <property type="entry name" value="DNA LIGASE D 3'-PHOSPHOESTERASE DOMAIN-CONTAINING PROTEIN"/>
    <property type="match status" value="1"/>
</dbReference>
<dbReference type="Pfam" id="PF13298">
    <property type="entry name" value="LigD_N"/>
    <property type="match status" value="1"/>
</dbReference>
<feature type="compositionally biased region" description="Basic and acidic residues" evidence="1">
    <location>
        <begin position="279"/>
        <end position="310"/>
    </location>
</feature>
<dbReference type="OrthoDB" id="2588098at2759"/>
<feature type="region of interest" description="Disordered" evidence="1">
    <location>
        <begin position="1"/>
        <end position="52"/>
    </location>
</feature>
<dbReference type="Proteomes" id="UP000275385">
    <property type="component" value="Unassembled WGS sequence"/>
</dbReference>
<name>A0A420Y9L7_9PEZI</name>
<protein>
    <recommendedName>
        <fullName evidence="2">DNA ligase D 3'-phosphoesterase domain-containing protein</fullName>
    </recommendedName>
</protein>
<sequence>MSSSDEAIESSHIPSPTNHKRSLQGRFISPPPLKRKRQGETPSKSSPIPAAPSSLSISAAIEAGKVQITDHLSHFTQLLSTSILSPYPPHTPLLPISSYASLYQQCHLSPKGAHFVIHQHDHPIAGTHYDLRLQINETSSASWAIMKGPPGNPNSKRLGRNATETRVHCLWNHLVESGSWKTGSLVVWDTGRYEVLPGKEEEKAMKKPRNGMETDEEDGSQDQTVDVNWAGSELTEQEKFAKAFKERRIKLRLHGAKLPRGYTVILRLSLEDDVEGQVKARREVEGSRRRRSARDPAERKARYEGMHTDSEAEELYDGAASVGTPQEGPDEEGLSAMERELQELEDEQVRRTNAYPGAENTIGSVHQRRWFLTLDRPGSGFVKRKVNGRTTWVMDETTKTPPGPREENRLKWPFVIRGSELERSVVTGRLGNDVLRDEGVVDFKGRKGWRAITD</sequence>
<evidence type="ECO:0000313" key="3">
    <source>
        <dbReference type="EMBL" id="RKU44579.1"/>
    </source>
</evidence>
<reference evidence="3 4" key="1">
    <citation type="submission" date="2018-08" db="EMBL/GenBank/DDBJ databases">
        <title>Draft genome of the lignicolous fungus Coniochaeta pulveracea.</title>
        <authorList>
            <person name="Borstlap C.J."/>
            <person name="De Witt R.N."/>
            <person name="Botha A."/>
            <person name="Volschenk H."/>
        </authorList>
    </citation>
    <scope>NUCLEOTIDE SEQUENCE [LARGE SCALE GENOMIC DNA]</scope>
    <source>
        <strain evidence="3 4">CAB683</strain>
    </source>
</reference>
<dbReference type="AlphaFoldDB" id="A0A420Y9L7"/>
<dbReference type="PANTHER" id="PTHR39465">
    <property type="entry name" value="DNA LIGASE D, 3'-PHOSPHOESTERASE DOMAIN"/>
    <property type="match status" value="1"/>
</dbReference>
<comment type="caution">
    <text evidence="3">The sequence shown here is derived from an EMBL/GenBank/DDBJ whole genome shotgun (WGS) entry which is preliminary data.</text>
</comment>
<evidence type="ECO:0000313" key="4">
    <source>
        <dbReference type="Proteomes" id="UP000275385"/>
    </source>
</evidence>
<feature type="region of interest" description="Disordered" evidence="1">
    <location>
        <begin position="200"/>
        <end position="222"/>
    </location>
</feature>
<dbReference type="InterPro" id="IPR014144">
    <property type="entry name" value="LigD_PE_domain"/>
</dbReference>